<dbReference type="GO" id="GO:0005524">
    <property type="term" value="F:ATP binding"/>
    <property type="evidence" value="ECO:0007669"/>
    <property type="project" value="UniProtKB-KW"/>
</dbReference>
<reference evidence="9 10" key="1">
    <citation type="submission" date="2014-05" db="EMBL/GenBank/DDBJ databases">
        <title>ATOL: Assembling a taxonomically balanced genome-scale reconstruction of the evolutionary history of the Enterobacteriaceae.</title>
        <authorList>
            <person name="Plunkett G.III."/>
            <person name="Neeno-Eckwall E.C."/>
            <person name="Glasner J.D."/>
            <person name="Perna N.T."/>
        </authorList>
    </citation>
    <scope>NUCLEOTIDE SEQUENCE [LARGE SCALE GENOMIC DNA]</scope>
    <source>
        <strain evidence="9 10">ATCC 33852</strain>
    </source>
</reference>
<dbReference type="GeneID" id="78381376"/>
<keyword evidence="5" id="KW-0238">DNA-binding</keyword>
<sequence>MGQNKWFSPYDPIRRIGSVINVSATELIANLSKAGSGEPGWSFGNRIAAGEVNEFVFIDVGETAILGRLVKVWIEGGERLSVDGLADKPLENHPIGLIQLLVSLNPVNGKNHKGIKQHPRLGSQIYSAHSELVSIIAEGKQDDTSEKIYLPLATFPHDSSVTIHVTPEKLFSRHCAILGATGGGKSYSMTNIIEQVRDAGGKAIVIDPTGEYDSLNCESYYVGNHIRANKNNKLTFPHWQFTDSDIRAFLRPSAQSQSPKLDAAIESQKIVWQYHAQAGHNLNITNQFLLNKSGQQKLPYETALLAMNSYIQLAPWVFKNIADQIVNECVWPNGGTSTNPNSTIWGGRADNDVGHCLNLISRIKSYSGNKNLEWMIDVDHTLKTIPNLIDEFCGVDCKSKIIRLDLSEVPFEANSREILVNAIGRKLLSVARKGFISHERPLLIFIDEAHQFLNKKVGEDSNKFELDAFGNIAKEGRKYGLNTIIATQRPRDIPEDVLSQIGTLIVHRLTNQLDQDIVKKAVGAIDQRSASFLPVLGQGEALMLGVDFPFPMTVKMKKPLNVPNSKNANFSGSWKVD</sequence>
<protein>
    <submittedName>
        <fullName evidence="9">Bipolar DNA helicase</fullName>
    </submittedName>
</protein>
<dbReference type="InterPro" id="IPR008571">
    <property type="entry name" value="HerA-like"/>
</dbReference>
<keyword evidence="2" id="KW-0378">Hydrolase</keyword>
<evidence type="ECO:0000256" key="2">
    <source>
        <dbReference type="ARBA" id="ARBA00022801"/>
    </source>
</evidence>
<dbReference type="GO" id="GO:0004386">
    <property type="term" value="F:helicase activity"/>
    <property type="evidence" value="ECO:0007669"/>
    <property type="project" value="UniProtKB-KW"/>
</dbReference>
<dbReference type="InterPro" id="IPR033186">
    <property type="entry name" value="HerA_C"/>
</dbReference>
<evidence type="ECO:0000313" key="9">
    <source>
        <dbReference type="EMBL" id="KFC79449.1"/>
    </source>
</evidence>
<accession>A0A085G6V4</accession>
<dbReference type="Pfam" id="PF01935">
    <property type="entry name" value="DUF87"/>
    <property type="match status" value="1"/>
</dbReference>
<dbReference type="STRING" id="910964.GEAM_3258"/>
<keyword evidence="4" id="KW-0067">ATP-binding</keyword>
<comment type="caution">
    <text evidence="9">The sequence shown here is derived from an EMBL/GenBank/DDBJ whole genome shotgun (WGS) entry which is preliminary data.</text>
</comment>
<dbReference type="AlphaFoldDB" id="A0A085G6V4"/>
<dbReference type="EMBL" id="JMPJ01000065">
    <property type="protein sequence ID" value="KFC79449.1"/>
    <property type="molecule type" value="Genomic_DNA"/>
</dbReference>
<dbReference type="SUPFAM" id="SSF52540">
    <property type="entry name" value="P-loop containing nucleoside triphosphate hydrolases"/>
    <property type="match status" value="1"/>
</dbReference>
<dbReference type="GO" id="GO:0003677">
    <property type="term" value="F:DNA binding"/>
    <property type="evidence" value="ECO:0007669"/>
    <property type="project" value="UniProtKB-KW"/>
</dbReference>
<organism evidence="9 10">
    <name type="scientific">Ewingella americana (strain ATCC 33852 / DSM 4580 / CCUG 14506 / JCM 5911 / LMG 7869 / NCTC 12157 / CDC 1468-78)</name>
    <dbReference type="NCBI Taxonomy" id="910964"/>
    <lineage>
        <taxon>Bacteria</taxon>
        <taxon>Pseudomonadati</taxon>
        <taxon>Pseudomonadota</taxon>
        <taxon>Gammaproteobacteria</taxon>
        <taxon>Enterobacterales</taxon>
        <taxon>Yersiniaceae</taxon>
        <taxon>Ewingella</taxon>
    </lineage>
</organism>
<proteinExistence type="predicted"/>
<dbReference type="eggNOG" id="COG0433">
    <property type="taxonomic scope" value="Bacteria"/>
</dbReference>
<gene>
    <name evidence="9" type="ORF">GEAM_3258</name>
</gene>
<evidence type="ECO:0000256" key="3">
    <source>
        <dbReference type="ARBA" id="ARBA00022806"/>
    </source>
</evidence>
<dbReference type="Gene3D" id="3.40.50.300">
    <property type="entry name" value="P-loop containing nucleotide triphosphate hydrolases"/>
    <property type="match status" value="2"/>
</dbReference>
<evidence type="ECO:0000313" key="10">
    <source>
        <dbReference type="Proteomes" id="UP000028640"/>
    </source>
</evidence>
<evidence type="ECO:0000256" key="6">
    <source>
        <dbReference type="ARBA" id="ARBA00023235"/>
    </source>
</evidence>
<keyword evidence="10" id="KW-1185">Reference proteome</keyword>
<evidence type="ECO:0000259" key="7">
    <source>
        <dbReference type="Pfam" id="PF01935"/>
    </source>
</evidence>
<dbReference type="OrthoDB" id="9806951at2"/>
<feature type="domain" description="Helicase HerA central" evidence="7">
    <location>
        <begin position="157"/>
        <end position="266"/>
    </location>
</feature>
<evidence type="ECO:0000256" key="1">
    <source>
        <dbReference type="ARBA" id="ARBA00022741"/>
    </source>
</evidence>
<evidence type="ECO:0000256" key="4">
    <source>
        <dbReference type="ARBA" id="ARBA00022840"/>
    </source>
</evidence>
<name>A0A085G6V4_EWIA3</name>
<dbReference type="InterPro" id="IPR027417">
    <property type="entry name" value="P-loop_NTPase"/>
</dbReference>
<keyword evidence="6" id="KW-0413">Isomerase</keyword>
<dbReference type="CDD" id="cd01127">
    <property type="entry name" value="TrwB_TraG_TraD_VirD4"/>
    <property type="match status" value="1"/>
</dbReference>
<evidence type="ECO:0000256" key="5">
    <source>
        <dbReference type="ARBA" id="ARBA00023125"/>
    </source>
</evidence>
<dbReference type="Proteomes" id="UP000028640">
    <property type="component" value="Unassembled WGS sequence"/>
</dbReference>
<dbReference type="GO" id="GO:0016787">
    <property type="term" value="F:hydrolase activity"/>
    <property type="evidence" value="ECO:0007669"/>
    <property type="project" value="UniProtKB-KW"/>
</dbReference>
<keyword evidence="1" id="KW-0547">Nucleotide-binding</keyword>
<evidence type="ECO:0000259" key="8">
    <source>
        <dbReference type="Pfam" id="PF05872"/>
    </source>
</evidence>
<dbReference type="InterPro" id="IPR002789">
    <property type="entry name" value="HerA_central"/>
</dbReference>
<dbReference type="RefSeq" id="WP_034793421.1">
    <property type="nucleotide sequence ID" value="NZ_JMPJ01000065.1"/>
</dbReference>
<dbReference type="PANTHER" id="PTHR42957">
    <property type="entry name" value="HELICASE MJ1565-RELATED"/>
    <property type="match status" value="1"/>
</dbReference>
<dbReference type="PANTHER" id="PTHR42957:SF1">
    <property type="entry name" value="HELICASE MJ1565-RELATED"/>
    <property type="match status" value="1"/>
</dbReference>
<feature type="domain" description="Helicase HerA-like C-terminal" evidence="8">
    <location>
        <begin position="440"/>
        <end position="543"/>
    </location>
</feature>
<keyword evidence="3 9" id="KW-0347">Helicase</keyword>
<dbReference type="Pfam" id="PF05872">
    <property type="entry name" value="HerA_C"/>
    <property type="match status" value="1"/>
</dbReference>